<dbReference type="SUPFAM" id="SSF52151">
    <property type="entry name" value="FabD/lysophospholipase-like"/>
    <property type="match status" value="1"/>
</dbReference>
<dbReference type="OrthoDB" id="630895at2759"/>
<dbReference type="PROSITE" id="PS51257">
    <property type="entry name" value="PROKAR_LIPOPROTEIN"/>
    <property type="match status" value="1"/>
</dbReference>
<dbReference type="GO" id="GO:0016020">
    <property type="term" value="C:membrane"/>
    <property type="evidence" value="ECO:0007669"/>
    <property type="project" value="TreeGrafter"/>
</dbReference>
<dbReference type="InterPro" id="IPR016035">
    <property type="entry name" value="Acyl_Trfase/lysoPLipase"/>
</dbReference>
<keyword evidence="1" id="KW-0378">Hydrolase</keyword>
<keyword evidence="2" id="KW-0442">Lipid degradation</keyword>
<organism evidence="3 4">
    <name type="scientific">Serendipita vermifera MAFF 305830</name>
    <dbReference type="NCBI Taxonomy" id="933852"/>
    <lineage>
        <taxon>Eukaryota</taxon>
        <taxon>Fungi</taxon>
        <taxon>Dikarya</taxon>
        <taxon>Basidiomycota</taxon>
        <taxon>Agaricomycotina</taxon>
        <taxon>Agaricomycetes</taxon>
        <taxon>Sebacinales</taxon>
        <taxon>Serendipitaceae</taxon>
        <taxon>Serendipita</taxon>
    </lineage>
</organism>
<evidence type="ECO:0000256" key="1">
    <source>
        <dbReference type="ARBA" id="ARBA00022801"/>
    </source>
</evidence>
<dbReference type="PANTHER" id="PTHR24185">
    <property type="entry name" value="CALCIUM-INDEPENDENT PHOSPHOLIPASE A2-GAMMA"/>
    <property type="match status" value="1"/>
</dbReference>
<evidence type="ECO:0000313" key="4">
    <source>
        <dbReference type="Proteomes" id="UP000054097"/>
    </source>
</evidence>
<sequence length="222" mass="24007">MHRLNWGKDPNDRLLPYQHFDLIGGSGTGGSACLFIPKESAYLTPPSLIAIMLAKLRMSTEEATEEFCTIIGKVFAPVDITPEERLKHLRMCLEDIMKKKGLPLDMKLADEAQTDSCACFVVASLQNNVSSKIRLRSYPVRSHPILPITVIEAALASCATIPLFEPVVVGMGHKRKEYIAAGLGATNPIREVISEAHSLFGGDSTVASILSVGVGHPGIITL</sequence>
<gene>
    <name evidence="3" type="ORF">M408DRAFT_72343</name>
</gene>
<reference evidence="3 4" key="1">
    <citation type="submission" date="2014-04" db="EMBL/GenBank/DDBJ databases">
        <authorList>
            <consortium name="DOE Joint Genome Institute"/>
            <person name="Kuo A."/>
            <person name="Zuccaro A."/>
            <person name="Kohler A."/>
            <person name="Nagy L.G."/>
            <person name="Floudas D."/>
            <person name="Copeland A."/>
            <person name="Barry K.W."/>
            <person name="Cichocki N."/>
            <person name="Veneault-Fourrey C."/>
            <person name="LaButti K."/>
            <person name="Lindquist E.A."/>
            <person name="Lipzen A."/>
            <person name="Lundell T."/>
            <person name="Morin E."/>
            <person name="Murat C."/>
            <person name="Sun H."/>
            <person name="Tunlid A."/>
            <person name="Henrissat B."/>
            <person name="Grigoriev I.V."/>
            <person name="Hibbett D.S."/>
            <person name="Martin F."/>
            <person name="Nordberg H.P."/>
            <person name="Cantor M.N."/>
            <person name="Hua S.X."/>
        </authorList>
    </citation>
    <scope>NUCLEOTIDE SEQUENCE [LARGE SCALE GENOMIC DNA]</scope>
    <source>
        <strain evidence="3 4">MAFF 305830</strain>
    </source>
</reference>
<dbReference type="HOGENOM" id="CLU_000288_144_2_1"/>
<reference evidence="4" key="2">
    <citation type="submission" date="2015-01" db="EMBL/GenBank/DDBJ databases">
        <title>Evolutionary Origins and Diversification of the Mycorrhizal Mutualists.</title>
        <authorList>
            <consortium name="DOE Joint Genome Institute"/>
            <consortium name="Mycorrhizal Genomics Consortium"/>
            <person name="Kohler A."/>
            <person name="Kuo A."/>
            <person name="Nagy L.G."/>
            <person name="Floudas D."/>
            <person name="Copeland A."/>
            <person name="Barry K.W."/>
            <person name="Cichocki N."/>
            <person name="Veneault-Fourrey C."/>
            <person name="LaButti K."/>
            <person name="Lindquist E.A."/>
            <person name="Lipzen A."/>
            <person name="Lundell T."/>
            <person name="Morin E."/>
            <person name="Murat C."/>
            <person name="Riley R."/>
            <person name="Ohm R."/>
            <person name="Sun H."/>
            <person name="Tunlid A."/>
            <person name="Henrissat B."/>
            <person name="Grigoriev I.V."/>
            <person name="Hibbett D.S."/>
            <person name="Martin F."/>
        </authorList>
    </citation>
    <scope>NUCLEOTIDE SEQUENCE [LARGE SCALE GENOMIC DNA]</scope>
    <source>
        <strain evidence="4">MAFF 305830</strain>
    </source>
</reference>
<dbReference type="GO" id="GO:0047499">
    <property type="term" value="F:calcium-independent phospholipase A2 activity"/>
    <property type="evidence" value="ECO:0007669"/>
    <property type="project" value="TreeGrafter"/>
</dbReference>
<dbReference type="GO" id="GO:0016042">
    <property type="term" value="P:lipid catabolic process"/>
    <property type="evidence" value="ECO:0007669"/>
    <property type="project" value="UniProtKB-KW"/>
</dbReference>
<dbReference type="Gene3D" id="3.40.1090.10">
    <property type="entry name" value="Cytosolic phospholipase A2 catalytic domain"/>
    <property type="match status" value="1"/>
</dbReference>
<feature type="non-terminal residue" evidence="3">
    <location>
        <position position="222"/>
    </location>
</feature>
<protein>
    <recommendedName>
        <fullName evidence="5">PNPLA domain-containing protein</fullName>
    </recommendedName>
</protein>
<name>A0A0C3AQ51_SERVB</name>
<evidence type="ECO:0000313" key="3">
    <source>
        <dbReference type="EMBL" id="KIM26690.1"/>
    </source>
</evidence>
<evidence type="ECO:0008006" key="5">
    <source>
        <dbReference type="Google" id="ProtNLM"/>
    </source>
</evidence>
<dbReference type="EMBL" id="KN824304">
    <property type="protein sequence ID" value="KIM26690.1"/>
    <property type="molecule type" value="Genomic_DNA"/>
</dbReference>
<keyword evidence="2" id="KW-0443">Lipid metabolism</keyword>
<dbReference type="GO" id="GO:0019369">
    <property type="term" value="P:arachidonate metabolic process"/>
    <property type="evidence" value="ECO:0007669"/>
    <property type="project" value="TreeGrafter"/>
</dbReference>
<dbReference type="PANTHER" id="PTHR24185:SF1">
    <property type="entry name" value="CALCIUM-INDEPENDENT PHOSPHOLIPASE A2-GAMMA"/>
    <property type="match status" value="1"/>
</dbReference>
<evidence type="ECO:0000256" key="2">
    <source>
        <dbReference type="ARBA" id="ARBA00022963"/>
    </source>
</evidence>
<keyword evidence="4" id="KW-1185">Reference proteome</keyword>
<proteinExistence type="predicted"/>
<accession>A0A0C3AQ51</accession>
<dbReference type="AlphaFoldDB" id="A0A0C3AQ51"/>
<dbReference type="Proteomes" id="UP000054097">
    <property type="component" value="Unassembled WGS sequence"/>
</dbReference>